<gene>
    <name evidence="3" type="primary">Contig12.g15</name>
    <name evidence="3" type="ORF">STYLEM_12499</name>
</gene>
<keyword evidence="1" id="KW-0175">Coiled coil</keyword>
<dbReference type="OrthoDB" id="303547at2759"/>
<proteinExistence type="predicted"/>
<feature type="compositionally biased region" description="Polar residues" evidence="2">
    <location>
        <begin position="95"/>
        <end position="119"/>
    </location>
</feature>
<feature type="region of interest" description="Disordered" evidence="2">
    <location>
        <begin position="1"/>
        <end position="22"/>
    </location>
</feature>
<feature type="coiled-coil region" evidence="1">
    <location>
        <begin position="221"/>
        <end position="248"/>
    </location>
</feature>
<feature type="coiled-coil region" evidence="1">
    <location>
        <begin position="281"/>
        <end position="308"/>
    </location>
</feature>
<keyword evidence="4" id="KW-1185">Reference proteome</keyword>
<accession>A0A078ARH7</accession>
<evidence type="ECO:0000313" key="4">
    <source>
        <dbReference type="Proteomes" id="UP000039865"/>
    </source>
</evidence>
<dbReference type="AlphaFoldDB" id="A0A078ARH7"/>
<feature type="coiled-coil region" evidence="1">
    <location>
        <begin position="419"/>
        <end position="467"/>
    </location>
</feature>
<feature type="region of interest" description="Disordered" evidence="2">
    <location>
        <begin position="91"/>
        <end position="155"/>
    </location>
</feature>
<dbReference type="InParanoid" id="A0A078ARH7"/>
<evidence type="ECO:0000256" key="2">
    <source>
        <dbReference type="SAM" id="MobiDB-lite"/>
    </source>
</evidence>
<dbReference type="Proteomes" id="UP000039865">
    <property type="component" value="Unassembled WGS sequence"/>
</dbReference>
<evidence type="ECO:0000313" key="3">
    <source>
        <dbReference type="EMBL" id="CDW83453.1"/>
    </source>
</evidence>
<evidence type="ECO:0000256" key="1">
    <source>
        <dbReference type="SAM" id="Coils"/>
    </source>
</evidence>
<reference evidence="3 4" key="1">
    <citation type="submission" date="2014-06" db="EMBL/GenBank/DDBJ databases">
        <authorList>
            <person name="Swart Estienne"/>
        </authorList>
    </citation>
    <scope>NUCLEOTIDE SEQUENCE [LARGE SCALE GENOMIC DNA]</scope>
    <source>
        <strain evidence="3 4">130c</strain>
    </source>
</reference>
<protein>
    <submittedName>
        <fullName evidence="3">Uncharacterized protein</fullName>
    </submittedName>
</protein>
<dbReference type="EMBL" id="CCKQ01011864">
    <property type="protein sequence ID" value="CDW83453.1"/>
    <property type="molecule type" value="Genomic_DNA"/>
</dbReference>
<feature type="compositionally biased region" description="Polar residues" evidence="2">
    <location>
        <begin position="138"/>
        <end position="149"/>
    </location>
</feature>
<sequence length="954" mass="107964">MSAVAVDSKLSHHPSSMYNDRDELDYPIADKTLNSLFMFQVNFNDLKKVLDYLMANQKKQQYLIDQLIDSKVKDGSIKVIEKLVHLPSRDYDKPVSSQNIQESEQYLGNNSARSNQESKVGSFLDQNGQNLQSQQQNKPLKSRQSSQLQGGDRSREVDTLKNICSDLEKKIKDLEDKSLQTDSILGETRTELDVLKLNQQQKGLIKKKTMKDNQASNALQFDKEENRLNDLQMDLDRVKQNVIDIEALLQRSDRSSRRYQAQDGLPIMARASSNHRNRDLSDDSKDKLRALEIKTTDLEQKIKLLLQSGRRNLNNSLSGLGSRSLSKGLSTLEDKQNNNNQLQVPSMNGDNMNLNEDQDDLNTGAGGFDIGDIILLIDTMKEDLRKEFTSKYEIDKLQGRLGIDEQDLDDMTLTMGLDSRKIKENSERLDQQSEKINNNTNQIIELANQIQKLNEQIKNKAESEDVESIHNFVNDLYDRLQDLEKHSGHGDGTIKPPIQRVQLGGNSALGSRGGNSGDVQSQIRDLYENDVTSINEIKDKIKDIYNQFEKKANIHDLSKATQQIDDLKTKKAQMAKDIESLKKFISEKNQATVDQVTQVKNSLLLLQNKFNEAQVKNVEIQKLVQERGSLFGLGLEDEKKIDEEMINEINEKINNLANEIKKTNKSIEGEVAIIDQKLQEKVDNSAIPKIEEKILQECDKLIQKMLKRVAEKQELQAVVKHFDKLIKNLHTYIKNKFSMVEENDDAILSKKPLGGFSCASCEKGIKNLSLQANLGEFNSWNKMPQREPIAKIGQGFSKILQMIKPGMLTGENQGMVGTARQLLNESTSFMPNFTKNSLHLDEANNIVNNVEISRLSNMNSTAPNFNNNFEFNLHITGSQTARNGSLPPQLESKEEVNNQVNNSLIEKNQIENTTILNRPKLSKGPILVKGGKILGSRSQSNLPQIQNKNQQQPL</sequence>
<name>A0A078ARH7_STYLE</name>
<feature type="coiled-coil region" evidence="1">
    <location>
        <begin position="639"/>
        <end position="670"/>
    </location>
</feature>
<feature type="compositionally biased region" description="Low complexity" evidence="2">
    <location>
        <begin position="126"/>
        <end position="137"/>
    </location>
</feature>
<organism evidence="3 4">
    <name type="scientific">Stylonychia lemnae</name>
    <name type="common">Ciliate</name>
    <dbReference type="NCBI Taxonomy" id="5949"/>
    <lineage>
        <taxon>Eukaryota</taxon>
        <taxon>Sar</taxon>
        <taxon>Alveolata</taxon>
        <taxon>Ciliophora</taxon>
        <taxon>Intramacronucleata</taxon>
        <taxon>Spirotrichea</taxon>
        <taxon>Stichotrichia</taxon>
        <taxon>Sporadotrichida</taxon>
        <taxon>Oxytrichidae</taxon>
        <taxon>Stylonychinae</taxon>
        <taxon>Stylonychia</taxon>
    </lineage>
</organism>
<dbReference type="Gene3D" id="1.10.287.950">
    <property type="entry name" value="Methyl-accepting chemotaxis protein"/>
    <property type="match status" value="1"/>
</dbReference>